<name>A0A8S0W063_CYCAE</name>
<keyword evidence="2" id="KW-0472">Membrane</keyword>
<keyword evidence="4" id="KW-1185">Reference proteome</keyword>
<reference evidence="3 4" key="1">
    <citation type="submission" date="2020-01" db="EMBL/GenBank/DDBJ databases">
        <authorList>
            <person name="Gupta K D."/>
        </authorList>
    </citation>
    <scope>NUCLEOTIDE SEQUENCE [LARGE SCALE GENOMIC DNA]</scope>
</reference>
<evidence type="ECO:0008006" key="5">
    <source>
        <dbReference type="Google" id="ProtNLM"/>
    </source>
</evidence>
<dbReference type="OrthoDB" id="3270987at2759"/>
<proteinExistence type="predicted"/>
<comment type="caution">
    <text evidence="3">The sequence shown here is derived from an EMBL/GenBank/DDBJ whole genome shotgun (WGS) entry which is preliminary data.</text>
</comment>
<feature type="compositionally biased region" description="Pro residues" evidence="1">
    <location>
        <begin position="370"/>
        <end position="388"/>
    </location>
</feature>
<gene>
    <name evidence="3" type="ORF">AAE3_LOCUS11999</name>
</gene>
<dbReference type="EMBL" id="CACVBS010000079">
    <property type="protein sequence ID" value="CAA7269714.1"/>
    <property type="molecule type" value="Genomic_DNA"/>
</dbReference>
<sequence>MTATLPTEVVSRIFTNFRPSITFYPLPEFFQMVKDEALTTIDAGGQTKLMSTTPWIVASVCRSWRHIIQSTPQMWTSISIILDYHQQEDNQFIKSWIERSGCLPLSIKFTQYDRCSDIRNLEQILGIINSHSARWRQLELSLHPSILSFISGNPTTPTSILETVHIKDSSWYQEDRNAPTRFHIQHVQPAPHSVILKGIPMKTLDISWQRVTTVEISCCNLPDCLDLLRSIHGLTRLVLDRIAVSDSLLDAQPITHHSLRALKITGVSLSILSLLILPALQELFIQYSDRPSEVTDFIEQSVLSRSAVSRAIDGLHNNGWHTSLLGRSAPIMGVSTATLVLVVAFLCGYALGARHGPAFRQGAAKKVGPAPAPAPPVRAACTPPPLPTHAPGSQEDHEAVLRWASNIICMYSYKTKEERIAISKARRTAARAAAEGA</sequence>
<evidence type="ECO:0000313" key="4">
    <source>
        <dbReference type="Proteomes" id="UP000467700"/>
    </source>
</evidence>
<keyword evidence="2" id="KW-1133">Transmembrane helix</keyword>
<protein>
    <recommendedName>
        <fullName evidence="5">F-box domain-containing protein</fullName>
    </recommendedName>
</protein>
<evidence type="ECO:0000256" key="2">
    <source>
        <dbReference type="SAM" id="Phobius"/>
    </source>
</evidence>
<feature type="transmembrane region" description="Helical" evidence="2">
    <location>
        <begin position="329"/>
        <end position="351"/>
    </location>
</feature>
<accession>A0A8S0W063</accession>
<evidence type="ECO:0000313" key="3">
    <source>
        <dbReference type="EMBL" id="CAA7269714.1"/>
    </source>
</evidence>
<keyword evidence="2" id="KW-0812">Transmembrane</keyword>
<feature type="region of interest" description="Disordered" evidence="1">
    <location>
        <begin position="363"/>
        <end position="394"/>
    </location>
</feature>
<organism evidence="3 4">
    <name type="scientific">Cyclocybe aegerita</name>
    <name type="common">Black poplar mushroom</name>
    <name type="synonym">Agrocybe aegerita</name>
    <dbReference type="NCBI Taxonomy" id="1973307"/>
    <lineage>
        <taxon>Eukaryota</taxon>
        <taxon>Fungi</taxon>
        <taxon>Dikarya</taxon>
        <taxon>Basidiomycota</taxon>
        <taxon>Agaricomycotina</taxon>
        <taxon>Agaricomycetes</taxon>
        <taxon>Agaricomycetidae</taxon>
        <taxon>Agaricales</taxon>
        <taxon>Agaricineae</taxon>
        <taxon>Bolbitiaceae</taxon>
        <taxon>Cyclocybe</taxon>
    </lineage>
</organism>
<evidence type="ECO:0000256" key="1">
    <source>
        <dbReference type="SAM" id="MobiDB-lite"/>
    </source>
</evidence>
<dbReference type="Proteomes" id="UP000467700">
    <property type="component" value="Unassembled WGS sequence"/>
</dbReference>
<dbReference type="AlphaFoldDB" id="A0A8S0W063"/>